<dbReference type="Gramene" id="EFJ25486">
    <property type="protein sequence ID" value="EFJ25486"/>
    <property type="gene ID" value="SELMODRAFT_413565"/>
</dbReference>
<reference evidence="1 2" key="1">
    <citation type="journal article" date="2011" name="Science">
        <title>The Selaginella genome identifies genetic changes associated with the evolution of vascular plants.</title>
        <authorList>
            <person name="Banks J.A."/>
            <person name="Nishiyama T."/>
            <person name="Hasebe M."/>
            <person name="Bowman J.L."/>
            <person name="Gribskov M."/>
            <person name="dePamphilis C."/>
            <person name="Albert V.A."/>
            <person name="Aono N."/>
            <person name="Aoyama T."/>
            <person name="Ambrose B.A."/>
            <person name="Ashton N.W."/>
            <person name="Axtell M.J."/>
            <person name="Barker E."/>
            <person name="Barker M.S."/>
            <person name="Bennetzen J.L."/>
            <person name="Bonawitz N.D."/>
            <person name="Chapple C."/>
            <person name="Cheng C."/>
            <person name="Correa L.G."/>
            <person name="Dacre M."/>
            <person name="DeBarry J."/>
            <person name="Dreyer I."/>
            <person name="Elias M."/>
            <person name="Engstrom E.M."/>
            <person name="Estelle M."/>
            <person name="Feng L."/>
            <person name="Finet C."/>
            <person name="Floyd S.K."/>
            <person name="Frommer W.B."/>
            <person name="Fujita T."/>
            <person name="Gramzow L."/>
            <person name="Gutensohn M."/>
            <person name="Harholt J."/>
            <person name="Hattori M."/>
            <person name="Heyl A."/>
            <person name="Hirai T."/>
            <person name="Hiwatashi Y."/>
            <person name="Ishikawa M."/>
            <person name="Iwata M."/>
            <person name="Karol K.G."/>
            <person name="Koehler B."/>
            <person name="Kolukisaoglu U."/>
            <person name="Kubo M."/>
            <person name="Kurata T."/>
            <person name="Lalonde S."/>
            <person name="Li K."/>
            <person name="Li Y."/>
            <person name="Litt A."/>
            <person name="Lyons E."/>
            <person name="Manning G."/>
            <person name="Maruyama T."/>
            <person name="Michael T.P."/>
            <person name="Mikami K."/>
            <person name="Miyazaki S."/>
            <person name="Morinaga S."/>
            <person name="Murata T."/>
            <person name="Mueller-Roeber B."/>
            <person name="Nelson D.R."/>
            <person name="Obara M."/>
            <person name="Oguri Y."/>
            <person name="Olmstead R.G."/>
            <person name="Onodera N."/>
            <person name="Petersen B.L."/>
            <person name="Pils B."/>
            <person name="Prigge M."/>
            <person name="Rensing S.A."/>
            <person name="Riano-Pachon D.M."/>
            <person name="Roberts A.W."/>
            <person name="Sato Y."/>
            <person name="Scheller H.V."/>
            <person name="Schulz B."/>
            <person name="Schulz C."/>
            <person name="Shakirov E.V."/>
            <person name="Shibagaki N."/>
            <person name="Shinohara N."/>
            <person name="Shippen D.E."/>
            <person name="Soerensen I."/>
            <person name="Sotooka R."/>
            <person name="Sugimoto N."/>
            <person name="Sugita M."/>
            <person name="Sumikawa N."/>
            <person name="Tanurdzic M."/>
            <person name="Theissen G."/>
            <person name="Ulvskov P."/>
            <person name="Wakazuki S."/>
            <person name="Weng J.K."/>
            <person name="Willats W.W."/>
            <person name="Wipf D."/>
            <person name="Wolf P.G."/>
            <person name="Yang L."/>
            <person name="Zimmer A.D."/>
            <person name="Zhu Q."/>
            <person name="Mitros T."/>
            <person name="Hellsten U."/>
            <person name="Loque D."/>
            <person name="Otillar R."/>
            <person name="Salamov A."/>
            <person name="Schmutz J."/>
            <person name="Shapiro H."/>
            <person name="Lindquist E."/>
            <person name="Lucas S."/>
            <person name="Rokhsar D."/>
            <person name="Grigoriev I.V."/>
        </authorList>
    </citation>
    <scope>NUCLEOTIDE SEQUENCE [LARGE SCALE GENOMIC DNA]</scope>
</reference>
<keyword evidence="2" id="KW-1185">Reference proteome</keyword>
<dbReference type="AlphaFoldDB" id="D8RQN8"/>
<dbReference type="HOGENOM" id="CLU_1162800_0_0_1"/>
<dbReference type="EMBL" id="GL377586">
    <property type="protein sequence ID" value="EFJ25486.1"/>
    <property type="molecule type" value="Genomic_DNA"/>
</dbReference>
<dbReference type="KEGG" id="smo:SELMODRAFT_413565"/>
<sequence length="239" mass="26620">MMSVLSRVERKKGPEAMEASDCQHEGICWSIVHLWPGAASVFAMQFGSEDNACNACVVRRQRQDSFQTGRYVAEQPDREQAPPLSPILDGCLAIFKPEEQEILWKYREQNFAKKRLVYNERREVSTGEVVLQAMDLDKSTRLYLAARGSGSHCKSTPGESHHCHCSGGAGSCPGRRERAAGSGGGLHGVLALEHNFFNNLLGHRLYYGFRCPSSLTGRLWHRSLWLVRVVAAAVQQTSM</sequence>
<evidence type="ECO:0000313" key="1">
    <source>
        <dbReference type="EMBL" id="EFJ25486.1"/>
    </source>
</evidence>
<organism evidence="2">
    <name type="scientific">Selaginella moellendorffii</name>
    <name type="common">Spikemoss</name>
    <dbReference type="NCBI Taxonomy" id="88036"/>
    <lineage>
        <taxon>Eukaryota</taxon>
        <taxon>Viridiplantae</taxon>
        <taxon>Streptophyta</taxon>
        <taxon>Embryophyta</taxon>
        <taxon>Tracheophyta</taxon>
        <taxon>Lycopodiopsida</taxon>
        <taxon>Selaginellales</taxon>
        <taxon>Selaginellaceae</taxon>
        <taxon>Selaginella</taxon>
    </lineage>
</organism>
<evidence type="ECO:0000313" key="2">
    <source>
        <dbReference type="Proteomes" id="UP000001514"/>
    </source>
</evidence>
<name>D8RQN8_SELML</name>
<dbReference type="GO" id="GO:0005737">
    <property type="term" value="C:cytoplasm"/>
    <property type="evidence" value="ECO:0000318"/>
    <property type="project" value="GO_Central"/>
</dbReference>
<gene>
    <name evidence="1" type="ORF">SELMODRAFT_413565</name>
</gene>
<accession>D8RQN8</accession>
<dbReference type="Proteomes" id="UP000001514">
    <property type="component" value="Unassembled WGS sequence"/>
</dbReference>
<dbReference type="InParanoid" id="D8RQN8"/>
<protein>
    <submittedName>
        <fullName evidence="1">Uncharacterized protein</fullName>
    </submittedName>
</protein>
<proteinExistence type="predicted"/>